<evidence type="ECO:0000256" key="4">
    <source>
        <dbReference type="ARBA" id="ARBA00023163"/>
    </source>
</evidence>
<evidence type="ECO:0000256" key="1">
    <source>
        <dbReference type="ARBA" id="ARBA00022723"/>
    </source>
</evidence>
<dbReference type="InterPro" id="IPR050797">
    <property type="entry name" value="Carb_Metab_Trans_Reg"/>
</dbReference>
<dbReference type="InterPro" id="IPR001138">
    <property type="entry name" value="Zn2Cys6_DnaBD"/>
</dbReference>
<organism evidence="8 9">
    <name type="scientific">Protomyces lactucae-debilis</name>
    <dbReference type="NCBI Taxonomy" id="2754530"/>
    <lineage>
        <taxon>Eukaryota</taxon>
        <taxon>Fungi</taxon>
        <taxon>Dikarya</taxon>
        <taxon>Ascomycota</taxon>
        <taxon>Taphrinomycotina</taxon>
        <taxon>Taphrinomycetes</taxon>
        <taxon>Taphrinales</taxon>
        <taxon>Protomycetaceae</taxon>
        <taxon>Protomyces</taxon>
    </lineage>
</organism>
<gene>
    <name evidence="8" type="ORF">BCR37DRAFT_380294</name>
</gene>
<dbReference type="Proteomes" id="UP000193685">
    <property type="component" value="Unassembled WGS sequence"/>
</dbReference>
<keyword evidence="3" id="KW-0238">DNA-binding</keyword>
<keyword evidence="4" id="KW-0804">Transcription</keyword>
<accession>A0A1Y2FBV7</accession>
<feature type="region of interest" description="Disordered" evidence="6">
    <location>
        <begin position="32"/>
        <end position="65"/>
    </location>
</feature>
<dbReference type="GO" id="GO:0008270">
    <property type="term" value="F:zinc ion binding"/>
    <property type="evidence" value="ECO:0007669"/>
    <property type="project" value="InterPro"/>
</dbReference>
<feature type="compositionally biased region" description="Basic residues" evidence="6">
    <location>
        <begin position="129"/>
        <end position="142"/>
    </location>
</feature>
<feature type="compositionally biased region" description="Acidic residues" evidence="6">
    <location>
        <begin position="146"/>
        <end position="158"/>
    </location>
</feature>
<sequence>MNGMRFDLHGSDNMLHRETSFEQQHNGHLRPMGSPSEGMQPSSNGIGASLETYPTQPESVTQGRNSVSAAPSTATAAITSNGTNHGVPQKKSSRACDHCRLKKLKCNTEPGQLNCSNCHGRPCEYTRQPLKRGPPKGRKLKRKLEDEEEQSEGDSPESEELKRRMNKNNDRFDPIRDAQVTMMSDAALDPQLRQPQAPLPIPPESKPKSARRTSGQTRRRSENMLPMPPLSLQLEALPVFVEYNQSSLDRWYLLHQTTLPILARDADTLPDYLKVTHPLLRSALLLAIYSVVDRRRTPQRIDALLAERFLLQYTATKVRETTHDRIVHLQVSLILAIEADQRGMQKMPGRCGHTFTHWLAGSISLAMDLRVHSIEPVKQTAAEYWRLRRLYFIMVIMDRWHAIGHAHPLMIPDSQVPFSPTVDLLGPATMHLYTMSMLISKLHARMSLHTAMRDLPDLALLNAKDFKETIDELNAFRTAVEPIWGQSNLLHIGLWHVALLAALSTEEIDIDFVKEHAMRVSAVLPHSATPFTTFNHHFFAMSTLSLFYILGFHEHEEFAIKHLEQLREAITKHKHLALDDDEANWDAQLLTCINAMLDGHPEATRFVTAAHGRADALLAEIRSSGYMRAW</sequence>
<dbReference type="RefSeq" id="XP_040724774.1">
    <property type="nucleotide sequence ID" value="XM_040869455.1"/>
</dbReference>
<dbReference type="EMBL" id="MCFI01000011">
    <property type="protein sequence ID" value="ORY81398.1"/>
    <property type="molecule type" value="Genomic_DNA"/>
</dbReference>
<evidence type="ECO:0000256" key="3">
    <source>
        <dbReference type="ARBA" id="ARBA00023125"/>
    </source>
</evidence>
<dbReference type="SUPFAM" id="SSF57701">
    <property type="entry name" value="Zn2/Cys6 DNA-binding domain"/>
    <property type="match status" value="1"/>
</dbReference>
<evidence type="ECO:0000256" key="5">
    <source>
        <dbReference type="ARBA" id="ARBA00023242"/>
    </source>
</evidence>
<dbReference type="STRING" id="56484.A0A1Y2FBV7"/>
<reference evidence="8 9" key="1">
    <citation type="submission" date="2016-07" db="EMBL/GenBank/DDBJ databases">
        <title>Pervasive Adenine N6-methylation of Active Genes in Fungi.</title>
        <authorList>
            <consortium name="DOE Joint Genome Institute"/>
            <person name="Mondo S.J."/>
            <person name="Dannebaum R.O."/>
            <person name="Kuo R.C."/>
            <person name="Labutti K."/>
            <person name="Haridas S."/>
            <person name="Kuo A."/>
            <person name="Salamov A."/>
            <person name="Ahrendt S.R."/>
            <person name="Lipzen A."/>
            <person name="Sullivan W."/>
            <person name="Andreopoulos W.B."/>
            <person name="Clum A."/>
            <person name="Lindquist E."/>
            <person name="Daum C."/>
            <person name="Ramamoorthy G.K."/>
            <person name="Gryganskyi A."/>
            <person name="Culley D."/>
            <person name="Magnuson J.K."/>
            <person name="James T.Y."/>
            <person name="O'Malley M.A."/>
            <person name="Stajich J.E."/>
            <person name="Spatafora J.W."/>
            <person name="Visel A."/>
            <person name="Grigoriev I.V."/>
        </authorList>
    </citation>
    <scope>NUCLEOTIDE SEQUENCE [LARGE SCALE GENOMIC DNA]</scope>
    <source>
        <strain evidence="8 9">12-1054</strain>
    </source>
</reference>
<dbReference type="Gene3D" id="4.10.240.10">
    <property type="entry name" value="Zn(2)-C6 fungal-type DNA-binding domain"/>
    <property type="match status" value="1"/>
</dbReference>
<comment type="caution">
    <text evidence="8">The sequence shown here is derived from an EMBL/GenBank/DDBJ whole genome shotgun (WGS) entry which is preliminary data.</text>
</comment>
<protein>
    <recommendedName>
        <fullName evidence="7">Zn(2)-C6 fungal-type domain-containing protein</fullName>
    </recommendedName>
</protein>
<evidence type="ECO:0000256" key="6">
    <source>
        <dbReference type="SAM" id="MobiDB-lite"/>
    </source>
</evidence>
<dbReference type="PANTHER" id="PTHR31668">
    <property type="entry name" value="GLUCOSE TRANSPORT TRANSCRIPTION REGULATOR RGT1-RELATED-RELATED"/>
    <property type="match status" value="1"/>
</dbReference>
<evidence type="ECO:0000259" key="7">
    <source>
        <dbReference type="SMART" id="SM00066"/>
    </source>
</evidence>
<feature type="compositionally biased region" description="Basic and acidic residues" evidence="6">
    <location>
        <begin position="159"/>
        <end position="174"/>
    </location>
</feature>
<feature type="compositionally biased region" description="Polar residues" evidence="6">
    <location>
        <begin position="37"/>
        <end position="65"/>
    </location>
</feature>
<keyword evidence="1" id="KW-0479">Metal-binding</keyword>
<dbReference type="GO" id="GO:0003677">
    <property type="term" value="F:DNA binding"/>
    <property type="evidence" value="ECO:0007669"/>
    <property type="project" value="UniProtKB-KW"/>
</dbReference>
<dbReference type="CDD" id="cd00067">
    <property type="entry name" value="GAL4"/>
    <property type="match status" value="1"/>
</dbReference>
<proteinExistence type="predicted"/>
<feature type="region of interest" description="Disordered" evidence="6">
    <location>
        <begin position="193"/>
        <end position="224"/>
    </location>
</feature>
<dbReference type="OrthoDB" id="5426978at2759"/>
<dbReference type="PANTHER" id="PTHR31668:SF26">
    <property type="entry name" value="GLUCOSE TRANSPORT TRANSCRIPTION REGULATOR RGT1-RELATED"/>
    <property type="match status" value="1"/>
</dbReference>
<keyword evidence="2" id="KW-0805">Transcription regulation</keyword>
<evidence type="ECO:0000256" key="2">
    <source>
        <dbReference type="ARBA" id="ARBA00023015"/>
    </source>
</evidence>
<dbReference type="Pfam" id="PF00172">
    <property type="entry name" value="Zn_clus"/>
    <property type="match status" value="1"/>
</dbReference>
<dbReference type="SMART" id="SM00066">
    <property type="entry name" value="GAL4"/>
    <property type="match status" value="1"/>
</dbReference>
<keyword evidence="9" id="KW-1185">Reference proteome</keyword>
<dbReference type="GO" id="GO:0000981">
    <property type="term" value="F:DNA-binding transcription factor activity, RNA polymerase II-specific"/>
    <property type="evidence" value="ECO:0007669"/>
    <property type="project" value="InterPro"/>
</dbReference>
<evidence type="ECO:0000313" key="9">
    <source>
        <dbReference type="Proteomes" id="UP000193685"/>
    </source>
</evidence>
<name>A0A1Y2FBV7_PROLT</name>
<evidence type="ECO:0000313" key="8">
    <source>
        <dbReference type="EMBL" id="ORY81398.1"/>
    </source>
</evidence>
<feature type="region of interest" description="Disordered" evidence="6">
    <location>
        <begin position="117"/>
        <end position="174"/>
    </location>
</feature>
<dbReference type="GeneID" id="63786054"/>
<dbReference type="OMA" id="QHMLQFT"/>
<keyword evidence="5" id="KW-0539">Nucleus</keyword>
<dbReference type="AlphaFoldDB" id="A0A1Y2FBV7"/>
<dbReference type="InterPro" id="IPR036864">
    <property type="entry name" value="Zn2-C6_fun-type_DNA-bd_sf"/>
</dbReference>
<dbReference type="CDD" id="cd12148">
    <property type="entry name" value="fungal_TF_MHR"/>
    <property type="match status" value="1"/>
</dbReference>
<feature type="domain" description="Zn(2)-C6 fungal-type" evidence="7">
    <location>
        <begin position="90"/>
        <end position="134"/>
    </location>
</feature>